<gene>
    <name evidence="2" type="ORF">DSM106044_04357</name>
</gene>
<name>A0A4U8Q4C4_9FIRM</name>
<sequence>MFVINMCYAIRIEKQKKTHDIQTYKEIAAFAEGRRLDEIDKKRESGIRTYQTIFNVIGSGFITAVVVIAMYFLSS</sequence>
<evidence type="ECO:0000313" key="2">
    <source>
        <dbReference type="EMBL" id="TLC98822.1"/>
    </source>
</evidence>
<dbReference type="RefSeq" id="WP_138003658.1">
    <property type="nucleotide sequence ID" value="NZ_QGQD01000083.1"/>
</dbReference>
<comment type="caution">
    <text evidence="2">The sequence shown here is derived from an EMBL/GenBank/DDBJ whole genome shotgun (WGS) entry which is preliminary data.</text>
</comment>
<evidence type="ECO:0000256" key="1">
    <source>
        <dbReference type="SAM" id="Phobius"/>
    </source>
</evidence>
<keyword evidence="1" id="KW-1133">Transmembrane helix</keyword>
<organism evidence="2 3">
    <name type="scientific">Robinsoniella peoriensis</name>
    <dbReference type="NCBI Taxonomy" id="180332"/>
    <lineage>
        <taxon>Bacteria</taxon>
        <taxon>Bacillati</taxon>
        <taxon>Bacillota</taxon>
        <taxon>Clostridia</taxon>
        <taxon>Lachnospirales</taxon>
        <taxon>Lachnospiraceae</taxon>
        <taxon>Robinsoniella</taxon>
    </lineage>
</organism>
<reference evidence="2 3" key="1">
    <citation type="journal article" date="2019" name="Anaerobe">
        <title>Detection of Robinsoniella peoriensis in multiple bone samples of a trauma patient.</title>
        <authorList>
            <person name="Schrottner P."/>
            <person name="Hartwich K."/>
            <person name="Bunk B."/>
            <person name="Schober I."/>
            <person name="Helbig S."/>
            <person name="Rudolph W.W."/>
            <person name="Gunzer F."/>
        </authorList>
    </citation>
    <scope>NUCLEOTIDE SEQUENCE [LARGE SCALE GENOMIC DNA]</scope>
    <source>
        <strain evidence="2 3">DSM 106044</strain>
    </source>
</reference>
<dbReference type="Proteomes" id="UP000306509">
    <property type="component" value="Unassembled WGS sequence"/>
</dbReference>
<feature type="transmembrane region" description="Helical" evidence="1">
    <location>
        <begin position="52"/>
        <end position="73"/>
    </location>
</feature>
<keyword evidence="1" id="KW-0812">Transmembrane</keyword>
<evidence type="ECO:0000313" key="3">
    <source>
        <dbReference type="Proteomes" id="UP000306509"/>
    </source>
</evidence>
<dbReference type="AlphaFoldDB" id="A0A4U8Q4C4"/>
<accession>A0A4U8Q4C4</accession>
<keyword evidence="1" id="KW-0472">Membrane</keyword>
<proteinExistence type="predicted"/>
<dbReference type="EMBL" id="QGQD01000083">
    <property type="protein sequence ID" value="TLC98822.1"/>
    <property type="molecule type" value="Genomic_DNA"/>
</dbReference>
<keyword evidence="3" id="KW-1185">Reference proteome</keyword>
<protein>
    <submittedName>
        <fullName evidence="2">Uncharacterized protein</fullName>
    </submittedName>
</protein>